<name>A0A7I8VC12_9ANNE</name>
<protein>
    <submittedName>
        <fullName evidence="1">Uncharacterized protein</fullName>
    </submittedName>
</protein>
<gene>
    <name evidence="1" type="ORF">DGYR_LOCUS2804</name>
</gene>
<accession>A0A7I8VC12</accession>
<dbReference type="Proteomes" id="UP000549394">
    <property type="component" value="Unassembled WGS sequence"/>
</dbReference>
<keyword evidence="2" id="KW-1185">Reference proteome</keyword>
<organism evidence="1 2">
    <name type="scientific">Dimorphilus gyrociliatus</name>
    <dbReference type="NCBI Taxonomy" id="2664684"/>
    <lineage>
        <taxon>Eukaryota</taxon>
        <taxon>Metazoa</taxon>
        <taxon>Spiralia</taxon>
        <taxon>Lophotrochozoa</taxon>
        <taxon>Annelida</taxon>
        <taxon>Polychaeta</taxon>
        <taxon>Polychaeta incertae sedis</taxon>
        <taxon>Dinophilidae</taxon>
        <taxon>Dimorphilus</taxon>
    </lineage>
</organism>
<reference evidence="1 2" key="1">
    <citation type="submission" date="2020-08" db="EMBL/GenBank/DDBJ databases">
        <authorList>
            <person name="Hejnol A."/>
        </authorList>
    </citation>
    <scope>NUCLEOTIDE SEQUENCE [LARGE SCALE GENOMIC DNA]</scope>
</reference>
<evidence type="ECO:0000313" key="2">
    <source>
        <dbReference type="Proteomes" id="UP000549394"/>
    </source>
</evidence>
<proteinExistence type="predicted"/>
<dbReference type="EMBL" id="CAJFCJ010000004">
    <property type="protein sequence ID" value="CAD5113887.1"/>
    <property type="molecule type" value="Genomic_DNA"/>
</dbReference>
<dbReference type="AlphaFoldDB" id="A0A7I8VC12"/>
<comment type="caution">
    <text evidence="1">The sequence shown here is derived from an EMBL/GenBank/DDBJ whole genome shotgun (WGS) entry which is preliminary data.</text>
</comment>
<evidence type="ECO:0000313" key="1">
    <source>
        <dbReference type="EMBL" id="CAD5113887.1"/>
    </source>
</evidence>
<sequence length="74" mass="8225">MLTEETVDFLVVNAVEKEIVERDVCQVLFVIAEDNSSTEVEVLSLVDLTPVVPVELVSVVVMNFLDVEVKSFLV</sequence>